<dbReference type="InterPro" id="IPR027417">
    <property type="entry name" value="P-loop_NTPase"/>
</dbReference>
<feature type="compositionally biased region" description="Acidic residues" evidence="11">
    <location>
        <begin position="4547"/>
        <end position="4562"/>
    </location>
</feature>
<dbReference type="GO" id="GO:0005730">
    <property type="term" value="C:nucleolus"/>
    <property type="evidence" value="ECO:0007669"/>
    <property type="project" value="UniProtKB-SubCell"/>
</dbReference>
<dbReference type="FunFam" id="3.40.50.300:FF:000712">
    <property type="entry name" value="Midasin"/>
    <property type="match status" value="1"/>
</dbReference>
<dbReference type="InterPro" id="IPR012099">
    <property type="entry name" value="Midasin"/>
</dbReference>
<dbReference type="GO" id="GO:0005524">
    <property type="term" value="F:ATP binding"/>
    <property type="evidence" value="ECO:0007669"/>
    <property type="project" value="UniProtKB-KW"/>
</dbReference>
<dbReference type="InterPro" id="IPR036465">
    <property type="entry name" value="vWFA_dom_sf"/>
</dbReference>
<dbReference type="GO" id="GO:0030687">
    <property type="term" value="C:preribosome, large subunit precursor"/>
    <property type="evidence" value="ECO:0007669"/>
    <property type="project" value="TreeGrafter"/>
</dbReference>
<dbReference type="PROSITE" id="PS50234">
    <property type="entry name" value="VWFA"/>
    <property type="match status" value="1"/>
</dbReference>
<dbReference type="Gene3D" id="3.40.50.410">
    <property type="entry name" value="von Willebrand factor, type A domain"/>
    <property type="match status" value="1"/>
</dbReference>
<organism evidence="13 14">
    <name type="scientific">Ophiocordyceps australis</name>
    <dbReference type="NCBI Taxonomy" id="1399860"/>
    <lineage>
        <taxon>Eukaryota</taxon>
        <taxon>Fungi</taxon>
        <taxon>Dikarya</taxon>
        <taxon>Ascomycota</taxon>
        <taxon>Pezizomycotina</taxon>
        <taxon>Sordariomycetes</taxon>
        <taxon>Hypocreomycetidae</taxon>
        <taxon>Hypocreales</taxon>
        <taxon>Ophiocordycipitaceae</taxon>
        <taxon>Ophiocordyceps</taxon>
    </lineage>
</organism>
<feature type="compositionally biased region" description="Basic and acidic residues" evidence="11">
    <location>
        <begin position="4507"/>
        <end position="4531"/>
    </location>
</feature>
<feature type="compositionally biased region" description="Acidic residues" evidence="11">
    <location>
        <begin position="4351"/>
        <end position="4389"/>
    </location>
</feature>
<feature type="compositionally biased region" description="Acidic residues" evidence="11">
    <location>
        <begin position="4243"/>
        <end position="4267"/>
    </location>
</feature>
<dbReference type="InterPro" id="IPR048617">
    <property type="entry name" value="MDN1_AAA_lid_4"/>
</dbReference>
<evidence type="ECO:0000256" key="8">
    <source>
        <dbReference type="ARBA" id="ARBA00023186"/>
    </source>
</evidence>
<dbReference type="SUPFAM" id="SSF52540">
    <property type="entry name" value="P-loop containing nucleoside triphosphate hydrolases"/>
    <property type="match status" value="6"/>
</dbReference>
<dbReference type="FunFam" id="3.40.50.300:FF:001368">
    <property type="entry name" value="Midasin"/>
    <property type="match status" value="1"/>
</dbReference>
<feature type="compositionally biased region" description="Basic and acidic residues" evidence="11">
    <location>
        <begin position="4486"/>
        <end position="4498"/>
    </location>
</feature>
<feature type="domain" description="VWFA" evidence="12">
    <location>
        <begin position="4715"/>
        <end position="4914"/>
    </location>
</feature>
<reference evidence="13 14" key="1">
    <citation type="submission" date="2017-06" db="EMBL/GenBank/DDBJ databases">
        <title>Ant-infecting Ophiocordyceps genomes reveal a high diversity of potential behavioral manipulation genes and a possible major role for enterotoxins.</title>
        <authorList>
            <person name="De Bekker C."/>
            <person name="Evans H.C."/>
            <person name="Brachmann A."/>
            <person name="Hughes D.P."/>
        </authorList>
    </citation>
    <scope>NUCLEOTIDE SEQUENCE [LARGE SCALE GENOMIC DNA]</scope>
    <source>
        <strain evidence="13 14">1348a</strain>
    </source>
</reference>
<comment type="caution">
    <text evidence="13">The sequence shown here is derived from an EMBL/GenBank/DDBJ whole genome shotgun (WGS) entry which is preliminary data.</text>
</comment>
<keyword evidence="6 10" id="KW-0547">Nucleotide-binding</keyword>
<evidence type="ECO:0000259" key="12">
    <source>
        <dbReference type="PROSITE" id="PS50234"/>
    </source>
</evidence>
<evidence type="ECO:0000256" key="9">
    <source>
        <dbReference type="ARBA" id="ARBA00023242"/>
    </source>
</evidence>
<dbReference type="SMART" id="SM00382">
    <property type="entry name" value="AAA"/>
    <property type="match status" value="6"/>
</dbReference>
<evidence type="ECO:0000256" key="10">
    <source>
        <dbReference type="PIRNR" id="PIRNR010340"/>
    </source>
</evidence>
<dbReference type="Gene3D" id="3.40.50.300">
    <property type="entry name" value="P-loop containing nucleotide triphosphate hydrolases"/>
    <property type="match status" value="6"/>
</dbReference>
<dbReference type="InterPro" id="IPR011704">
    <property type="entry name" value="ATPase_dyneun-rel_AAA"/>
</dbReference>
<sequence length="4923" mass="549942">MAQISVSRQTKSLLLDATASRHLPPDLLQVARNYASPNLLDAIAQAALIPVLTDRVFAHFEDVFADICARWILNSGVELRTSAAAFARILPFAPNLSQFLTCSPVHAHQSTSVVSSPLRLQLLTLDQSSTPLTEQELLESLITAWRLLNFDIRIFTPIVSLSYMQQLFSHPSPAVRCTAIRIYCLLLRAADAKLESLLQEYCGAGEIIGLLDGSPIDYVFLSLHEHARVQIVITLRQQLSKQSHTLHDGGFLHQLTPYVLSCGKVLLPRPDGPSQDSSSLVMTATTAANLENFASMLQKPGPILLHGLAGSGKTALVHQVARQLGMYSNMVTLHLNEQTDAKMLIGLYSTNSKPGSFQWRPGVLTTAVKEGRWVLVEDLDRAPTEVLSTLLPLIERRELLIPSRGERICAADSFRLFATIRTSLGIKGRETLPNLVGMRFWQSLYTEPTIQSELEQIILHLHPMLHKFAPGILAVYNRLSQMASNPSLMSRGRSVMSRTLNLRDLLKWSRRLTCCLKAAGMTTGQEPMSDTTRDYMFMDALDCFIGSCPDIQLGKQLAYAIAEEMHMSRERADHYLAANIPPLDESNSTFSIGRVQLPKKRKMTTRAEKPRQPFASTCHAKRLLEQIAIAVKLEEPVLLVGETGIGKTTVVQQLADSLGHKLVAVNLSQQSEVGDLLGGFKPVNVRSLAVPLKEQFEDLFAATGISASKNQKYLEQIGKCFARNQWSRLSKLWQEAPPMFLKILADLERLSSEPRQDDTQPLKRRKTQSKLHSLKELRPRWDNFSQNLEQFNVQISGGSQGFAFSFVEGNLIKAVRNGDWVLLDEINLASPDTLESIADLLTGSEEQPSILLSETGEIEKITAHPDFRIFGAMNPATDIGKRDLPTGIRSRFTELYVNSPDADIKDLVAIIKSYLGSSSVKNEQAADDIARLYLNTKRMADEKRLVDGANEVPHFSLRTLTRVLSYVKTIAPLYGVRRALYEGFAMGFLTLLDRDSEKLLIPLIHHHLFDKHGDAHALLSQPPKHPNDGKQYVKFQNQNRDRQYWLFQGGQTPIEREDYIITPYVERNLLNLVRATSTRRFPILIQGPTSAGKTSMIEYLANYTGNKFVRINNHEHTDLQEYLGTYISGSDGKLRFQEGLLVQAMRQGHWIVLDELNLAPTDVLEALNRLLDDNRELLIPETQEVVRPHENFILFATQNPPGLYGGRKVLSRAFRNRFLELHFDDIPEDELEFILQKRSRNTSPPDCRRIVAVYKELSRLRQTSRLFEQKDSFATLRDLFRWALREAETREDIAAHGFMLLAERVRNAEERIAVKEIIEKIFKVALDAQQMYSADFAPELKQLTKQQNSQGVVWTHAMRRLYVLVYRALRNNEPVLLVGETGCGKTTVCQVLAEALKTELHIVNAHQNTETGDLIGSQRPVRNRGAIIDALDADLTSVLKTLEQPVPGSTEEKLDAFRSLDKTLVAKIATETMERIANNETRVQALFEWSDGALVEAMKEGHFFLLDEISLADDSVLERLNSVLEPQRTLLLAEKGIDNSLVVASDGFQFFATMNPGGDFGKKELSPALRNRFTEVWVPPLSNSQDIYDIVRTRLGQGSKHLVEAMVQFAAWFGATFRPMATTQFSVREILGWVQFMNSSEDTDPLPSFVQGASAIFIDSIGANPSAIVSIDAKTVHQQRLHCIDKLGQLIGRDLSESYGSRPRLEITDDFLTVGSFSIPRSPKVAGAQEARFAFDAPTTTLNLMRVVRALQIHKPILLEGSPGVGKTTLVEALASACGRPLTRINLSDQTDLMDLFGTDVPVEGQDVGRFAWRDAPFLKAMQRGEWVLLDEMNLASQSVLEGLNACLDHRGEVYIAELDQVFKRHADFRLFAAQNPHHQGGGRKGLPASFVNRFIVVYADVLTDEDLELIVAHNFPNKPRRIVRALISFISELDRQLAVDKSFGSQGGPWEFNLRDALRWMTLFSAPEHINMNFLDDFLDVAVLQRFRTDRDRQEVNNIYCRIMGQEPQIHDLYHDVNSSFAQAGQAVLGRNKLLQPEKLPCICPVPRLAELESLMICVQQNMPCILSGPSGSGKSALLQYVAALAGKPLAVFPMNADIDAMDLVGGFEQADPLRQVNEALRHLRDILQEQLLSTSPSETPPEALRLLQLLVIHSNDSHGLDAIRIAIEDLYAAISPESSVAHELIKPRHFLNQPLHLQNPRFEWLDGIIVKAMEMGQWLVLDNANMCNASVLDRLNSLLEPKGVLYINEHCDSNGQPRVIEPHPDFRIFLTTDPRHGELSRAMRNRAVEIYIHTTPKGIDSCFGRICSIESSLQRYKKVTDYCQEVSTDVSSLGLQQPALGLLSLHDVSILGQFVKTFSSDSASIPFPMEGFQQFLSYCQSAVGIKALKLALDAYSRMPQEIPVKSRAQINENNESIPSRIAYTQPIHTLANFTLMRRLVGSPKLYCTGVKVDSYHQLFLLQGLVDSHRGQARSANISSLNRLQRSLISERVAAVSKDSTVRLGTFLSATIEAMLGYLGSAWPEIAGCKIQTSMLRFLEQYLGNMIGLSTQDNFDEARFQAYWDFGIRTLQREIEALKPATLHSRFVSTILRCLEASFDGGFKLTTGLSMEVLWQVLRPMPYANKQELDKAVELKQLASRFDSVRWRSSASIADLAKAQRTLEEAYEIIRTKTSSANELVSDLSTAIEALETQIGDQTADLQPYLSCQFEHVRQLFMLQALDAGCQNLMPDSDLTILSNVSTGATALLASTKGPAGLLQFVDCLVNQDTYTWHGTLTNSLWNKLTGVHNVSLRSLAILEDELPAMGRYVSTLSADIAGDPILKLNGLLERLLSQVFAIHGTRAEETMDVLYSSNNLGSHNFDDLVEQKLEVLHFRNICREHFIPTLSGLSAARTKVEKRAYWSALAWIHFSMGFIKLYVPDRIFDPQLRPRVELDFYEELKANLLNKLSSLREFGQFFNGQRVSLRTEILQDELDELVPPQTEHQDIFRPEVSELSSLHVELANVIKVVTGPSLATVVQSLEAESAESGNDGLRLVKANVERLLDRLSARFEAYQDMTRPAVNALRCLVVGISLCDAVVAKSLSPATQELVDVTPFLGNGRCDGINGRWSAKSFEYLDLIALLVSVEGLDGLSTESRESIFECFHGFYNDWCKRLEADRKAEETKTSLYRFRGTFEDEEEIDEHEFNQLFPSYDDDDEDSTCRPTAKEDEIRTTSLKMAETHNNIFYQRQDAQAAMRGACIAVGQRVSDEMAGYSSIESSLNARLVVPTYLLLDEKLAELKSTTVGASYNFYSDANLVEARQLVSLVHSVKTRFRQLQLVDEIGHFQPLEDVVQSCEKVLQQIHHEPLAKLMPKVEQLHAHVYEWQFGGWASKTFGVAALYDALTNTIIRWRRLELSTWSKLFDMEMHKCREDAYSWWFVAYQVVIAVPLSMMDSPSKLQEYAVSLIQSLELYFSTSIVGQFKTRVALLRQLLGHLHLLVKNYPQAQVISHAVGNFVDYYTRYEALADTAIQKGRAPIETKMKDVLLMASWKDTNINALRESARKSHQKLFRLVRKFRGVLGQQMKGIMQQGLPDDEVTRATQIGLQDAFVEVSELQLEPLHQALPGWLEQHRRLANSPTTVSVLKRIMDSVGMASDAASALDDFTSTLNTSMAELRKETPTVLSDETKDQVKHLKTRKRKLFADTLRDLRQMGLSYNLAQDKLEAQESLAAILTLLPRVGLPGSTALQQAEYYLHKTLDLAPKVRLAAREHSEDLTGAEVGRSVGFVEGMIYFLLNQRGQLSKACGALVLLQSASHDFKQLGNTDAVVGLSRRAHGSDCSQLLPWLSQMLQFATKSIQAYIRLGHGELEALVEELQKWTNRSEGLLRSSKKLCKLPEQLTSARHDEFEAQVDNHFASLRAELNRYMVEKPNMAMILQQVEPWTHAKSQSFDSQETTRSIMDCAEAVSNLTDSILVAVERANKVIDAPKGEDGSGWLKKQNNELSTVLQQLHMSDVEKSVRHCIDLVQQVNLAKPNASAAMITMFGLASPILSNFTLLCSQSVNRAMELHRATSNMAFNLTKAFMQIASQGFCTPQEPSDEKSGDAGQLESGTGLGDGDGAEDISKDVQPDEDLSELAQEANKEQRGEIEDEKDAVDMADEELEGEMGSVDGADDDEEKGSQKEDEENGDEMDEEAGNVDDLDPTAVDEKMWDGDDEKAEKDQQGNKQAGQKQDDEQMATDPDIKQGEAEEKQDDGKREEEMEGQVEEEEEKGEEAEAAEEEEEQGNAAAQEELNRQDQNVDEREALELPEDMDLDFDDQGSELSDDEEMEDLSEADDELDRPKEEQEDGGEEDESMGAPEVQPAGEDKMEENEGEADEEGEDKIGGEDEVQEEMQAEEEGEEEQESEQQARETDKAKTDAENAAPSDVKSSGMDQSAEAKALDEQFQADAAQQETGDMGDGAADQDCNAGNAGTAGKQNKTVEEREQEAEAQQESGRSNPFRKLGDALEKWHRQQSDIQNAQPKTDDARDEKNQDGDVGRREFEHLQNDDDAADTQAMGKAEQDEVAPIDEAMAIDEETRDASTRLMDGEEGDEAKEEHGADEMDVDEDKQAKGQEADNEGSGAPTQQGKDNKGEDKSDPPATKTRDETDEAEAVDETLHGSADSEAAALGNYEECVAQWSDYQRRQATKLSGAFRSGKRLNMKRIIPYIASSYKRDKIWMRRSTPTRRRHQVVVCVDDSKSMGETASGRLALESLVMVTRALGMVEAGEVGVVGFGTSVFEAQPLSATTSSSASAASGGRVLQRFGFGQQGTDVAQLMRSVIDMLVAARQQQQQQQEEQWQLALVLSDGLTPSAAHEAIRRLVREAVQERVMVVFVVLDAGPQSVVELREARFDGEAGVRVERYLDSFPFENYLIVRDVGELPGALAGLLRMWFAEVAR</sequence>
<dbReference type="Pfam" id="PF17867">
    <property type="entry name" value="AAA_lid_7"/>
    <property type="match status" value="3"/>
</dbReference>
<dbReference type="Proteomes" id="UP000224854">
    <property type="component" value="Unassembled WGS sequence"/>
</dbReference>
<dbReference type="Pfam" id="PF21108">
    <property type="entry name" value="MDN1_4th"/>
    <property type="match status" value="1"/>
</dbReference>
<dbReference type="GO" id="GO:0000055">
    <property type="term" value="P:ribosomal large subunit export from nucleus"/>
    <property type="evidence" value="ECO:0007669"/>
    <property type="project" value="TreeGrafter"/>
</dbReference>
<keyword evidence="14" id="KW-1185">Reference proteome</keyword>
<dbReference type="InterPro" id="IPR002035">
    <property type="entry name" value="VWF_A"/>
</dbReference>
<dbReference type="FunFam" id="3.40.50.300:FF:000142">
    <property type="entry name" value="Midasin"/>
    <property type="match status" value="1"/>
</dbReference>
<protein>
    <recommendedName>
        <fullName evidence="4 10">Midasin</fullName>
    </recommendedName>
</protein>
<feature type="region of interest" description="Disordered" evidence="11">
    <location>
        <begin position="4075"/>
        <end position="4109"/>
    </location>
</feature>
<dbReference type="GO" id="GO:0005654">
    <property type="term" value="C:nucleoplasm"/>
    <property type="evidence" value="ECO:0007669"/>
    <property type="project" value="UniProtKB-SubCell"/>
</dbReference>
<name>A0A2C5ZSG8_9HYPO</name>
<feature type="region of interest" description="Disordered" evidence="11">
    <location>
        <begin position="4143"/>
        <end position="4646"/>
    </location>
</feature>
<dbReference type="SMART" id="SM00327">
    <property type="entry name" value="VWA"/>
    <property type="match status" value="1"/>
</dbReference>
<evidence type="ECO:0000256" key="3">
    <source>
        <dbReference type="ARBA" id="ARBA00007188"/>
    </source>
</evidence>
<feature type="compositionally biased region" description="Basic and acidic residues" evidence="11">
    <location>
        <begin position="4189"/>
        <end position="4206"/>
    </location>
</feature>
<feature type="compositionally biased region" description="Acidic residues" evidence="11">
    <location>
        <begin position="4154"/>
        <end position="4185"/>
    </location>
</feature>
<dbReference type="GO" id="GO:0000027">
    <property type="term" value="P:ribosomal large subunit assembly"/>
    <property type="evidence" value="ECO:0007669"/>
    <property type="project" value="InterPro"/>
</dbReference>
<dbReference type="InterPro" id="IPR003593">
    <property type="entry name" value="AAA+_ATPase"/>
</dbReference>
<gene>
    <name evidence="13" type="ORF">CDD82_4928</name>
</gene>
<dbReference type="CDD" id="cd00009">
    <property type="entry name" value="AAA"/>
    <property type="match status" value="2"/>
</dbReference>
<feature type="region of interest" description="Disordered" evidence="11">
    <location>
        <begin position="3192"/>
        <end position="3212"/>
    </location>
</feature>
<evidence type="ECO:0000256" key="5">
    <source>
        <dbReference type="ARBA" id="ARBA00022553"/>
    </source>
</evidence>
<dbReference type="InterPro" id="IPR040848">
    <property type="entry name" value="AAA_lid_7"/>
</dbReference>
<comment type="function">
    <text evidence="10">Nuclear chaperone required for maturation and nuclear export of pre-60S ribosome subunits.</text>
</comment>
<feature type="compositionally biased region" description="Basic and acidic residues" evidence="11">
    <location>
        <begin position="4275"/>
        <end position="4289"/>
    </location>
</feature>
<evidence type="ECO:0000256" key="2">
    <source>
        <dbReference type="ARBA" id="ARBA00004642"/>
    </source>
</evidence>
<dbReference type="GO" id="GO:0016887">
    <property type="term" value="F:ATP hydrolysis activity"/>
    <property type="evidence" value="ECO:0007669"/>
    <property type="project" value="InterPro"/>
</dbReference>
<dbReference type="EMBL" id="NJEU01000043">
    <property type="protein sequence ID" value="PHH82763.1"/>
    <property type="molecule type" value="Genomic_DNA"/>
</dbReference>
<evidence type="ECO:0000256" key="1">
    <source>
        <dbReference type="ARBA" id="ARBA00004604"/>
    </source>
</evidence>
<evidence type="ECO:0000256" key="6">
    <source>
        <dbReference type="ARBA" id="ARBA00022741"/>
    </source>
</evidence>
<proteinExistence type="inferred from homology"/>
<evidence type="ECO:0000313" key="13">
    <source>
        <dbReference type="EMBL" id="PHH82763.1"/>
    </source>
</evidence>
<dbReference type="FunFam" id="3.40.50.300:FF:000582">
    <property type="entry name" value="Midasin"/>
    <property type="match status" value="1"/>
</dbReference>
<evidence type="ECO:0000256" key="7">
    <source>
        <dbReference type="ARBA" id="ARBA00022840"/>
    </source>
</evidence>
<evidence type="ECO:0000256" key="11">
    <source>
        <dbReference type="SAM" id="MobiDB-lite"/>
    </source>
</evidence>
<feature type="compositionally biased region" description="Low complexity" evidence="11">
    <location>
        <begin position="4427"/>
        <end position="4437"/>
    </location>
</feature>
<dbReference type="Pfam" id="PF17865">
    <property type="entry name" value="AAA_lid_5"/>
    <property type="match status" value="1"/>
</dbReference>
<dbReference type="OrthoDB" id="5186at2759"/>
<feature type="compositionally biased region" description="Basic and acidic residues" evidence="11">
    <location>
        <begin position="4391"/>
        <end position="4403"/>
    </location>
</feature>
<evidence type="ECO:0000313" key="14">
    <source>
        <dbReference type="Proteomes" id="UP000224854"/>
    </source>
</evidence>
<dbReference type="SUPFAM" id="SSF53300">
    <property type="entry name" value="vWA-like"/>
    <property type="match status" value="1"/>
</dbReference>
<keyword evidence="7 10" id="KW-0067">ATP-binding</keyword>
<comment type="subcellular location">
    <subcellularLocation>
        <location evidence="1">Nucleus</location>
        <location evidence="1">Nucleolus</location>
    </subcellularLocation>
    <subcellularLocation>
        <location evidence="2">Nucleus</location>
        <location evidence="2">Nucleoplasm</location>
    </subcellularLocation>
</comment>
<evidence type="ECO:0000256" key="4">
    <source>
        <dbReference type="ARBA" id="ARBA00017143"/>
    </source>
</evidence>
<keyword evidence="8 10" id="KW-0143">Chaperone</keyword>
<dbReference type="Pfam" id="PF07728">
    <property type="entry name" value="AAA_5"/>
    <property type="match status" value="8"/>
</dbReference>
<accession>A0A2C5ZSG8</accession>
<feature type="compositionally biased region" description="Basic and acidic residues" evidence="11">
    <location>
        <begin position="4224"/>
        <end position="4242"/>
    </location>
</feature>
<dbReference type="PANTHER" id="PTHR48103">
    <property type="entry name" value="MIDASIN-RELATED"/>
    <property type="match status" value="1"/>
</dbReference>
<dbReference type="InterPro" id="IPR041190">
    <property type="entry name" value="Midasin_AAA_lid_5"/>
</dbReference>
<feature type="compositionally biased region" description="Basic and acidic residues" evidence="11">
    <location>
        <begin position="4613"/>
        <end position="4630"/>
    </location>
</feature>
<comment type="similarity">
    <text evidence="3 10">Belongs to the midasin family.</text>
</comment>
<keyword evidence="5" id="KW-0597">Phosphoprotein</keyword>
<keyword evidence="9 10" id="KW-0539">Nucleus</keyword>
<dbReference type="PIRSF" id="PIRSF010340">
    <property type="entry name" value="Midasin"/>
    <property type="match status" value="1"/>
</dbReference>
<dbReference type="PANTHER" id="PTHR48103:SF2">
    <property type="entry name" value="MIDASIN"/>
    <property type="match status" value="1"/>
</dbReference>
<feature type="compositionally biased region" description="Acidic residues" evidence="11">
    <location>
        <begin position="4290"/>
        <end position="4338"/>
    </location>
</feature>